<dbReference type="NCBIfam" id="NF037995">
    <property type="entry name" value="TRAP_S1"/>
    <property type="match status" value="1"/>
</dbReference>
<dbReference type="Gene3D" id="3.40.190.170">
    <property type="entry name" value="Bacterial extracellular solute-binding protein, family 7"/>
    <property type="match status" value="1"/>
</dbReference>
<dbReference type="InterPro" id="IPR004682">
    <property type="entry name" value="TRAP_DctP"/>
</dbReference>
<proteinExistence type="predicted"/>
<dbReference type="RefSeq" id="WP_150864354.1">
    <property type="nucleotide sequence ID" value="NZ_VYXP01000005.1"/>
</dbReference>
<dbReference type="SUPFAM" id="SSF53850">
    <property type="entry name" value="Periplasmic binding protein-like II"/>
    <property type="match status" value="1"/>
</dbReference>
<dbReference type="PIRSF" id="PIRSF006470">
    <property type="entry name" value="DctB"/>
    <property type="match status" value="1"/>
</dbReference>
<evidence type="ECO:0000256" key="2">
    <source>
        <dbReference type="SAM" id="SignalP"/>
    </source>
</evidence>
<dbReference type="GO" id="GO:0030246">
    <property type="term" value="F:carbohydrate binding"/>
    <property type="evidence" value="ECO:0007669"/>
    <property type="project" value="TreeGrafter"/>
</dbReference>
<dbReference type="EMBL" id="VYXP01000005">
    <property type="protein sequence ID" value="KAA9131678.1"/>
    <property type="molecule type" value="Genomic_DNA"/>
</dbReference>
<name>A0A5N0TAF9_9GAMM</name>
<dbReference type="InterPro" id="IPR038404">
    <property type="entry name" value="TRAP_DctP_sf"/>
</dbReference>
<reference evidence="3 4" key="1">
    <citation type="submission" date="2019-09" db="EMBL/GenBank/DDBJ databases">
        <title>Wenzhouxiangella sp. Genome sequencing and assembly.</title>
        <authorList>
            <person name="Zhang R."/>
        </authorList>
    </citation>
    <scope>NUCLEOTIDE SEQUENCE [LARGE SCALE GENOMIC DNA]</scope>
    <source>
        <strain evidence="3 4">W260</strain>
    </source>
</reference>
<feature type="signal peptide" evidence="2">
    <location>
        <begin position="1"/>
        <end position="19"/>
    </location>
</feature>
<evidence type="ECO:0000256" key="1">
    <source>
        <dbReference type="ARBA" id="ARBA00022729"/>
    </source>
</evidence>
<sequence length="328" mass="36732">MNLRHLAHGALAASLLALAVPATEARTFRSADIHPTDYPTVEAVRYMSDRLEALSGGEFDIRVYYGRQLGEERDTVEQTVFGAIDINRINIPVLNNVVTETNVLSLPFIFRSVEHRDKVLRGPIGREILDAMAPYGLVGLAFYDSGVRSFYTPDTAIRTPEDMTGLRIRVQNSDVAVAMVEDLGGNATPMEFGQVYEALRNGTIDGAENNWPSYSSTRHFEVARVYSLTQHSMVPEALVMSKLTWDKLTPEQQGWVRQAAEESIDEMRRLWDLRVADARERIIAAGNTIVDDIDKTPFIEAVQPVYEKHASDPVLADLVRRIQETPDD</sequence>
<dbReference type="PANTHER" id="PTHR33376:SF2">
    <property type="entry name" value="DICARBOXYLATE-BINDING PERIPLASMIC PROTEIN"/>
    <property type="match status" value="1"/>
</dbReference>
<evidence type="ECO:0000313" key="4">
    <source>
        <dbReference type="Proteomes" id="UP000325372"/>
    </source>
</evidence>
<keyword evidence="1 2" id="KW-0732">Signal</keyword>
<dbReference type="Proteomes" id="UP000325372">
    <property type="component" value="Unassembled WGS sequence"/>
</dbReference>
<feature type="chain" id="PRO_5024330954" evidence="2">
    <location>
        <begin position="20"/>
        <end position="328"/>
    </location>
</feature>
<comment type="caution">
    <text evidence="3">The sequence shown here is derived from an EMBL/GenBank/DDBJ whole genome shotgun (WGS) entry which is preliminary data.</text>
</comment>
<keyword evidence="4" id="KW-1185">Reference proteome</keyword>
<dbReference type="InterPro" id="IPR018389">
    <property type="entry name" value="DctP_fam"/>
</dbReference>
<accession>A0A5N0TAF9</accession>
<gene>
    <name evidence="3" type="ORF">F3N42_10220</name>
</gene>
<dbReference type="NCBIfam" id="TIGR00787">
    <property type="entry name" value="dctP"/>
    <property type="match status" value="1"/>
</dbReference>
<dbReference type="GO" id="GO:0055085">
    <property type="term" value="P:transmembrane transport"/>
    <property type="evidence" value="ECO:0007669"/>
    <property type="project" value="InterPro"/>
</dbReference>
<dbReference type="PANTHER" id="PTHR33376">
    <property type="match status" value="1"/>
</dbReference>
<protein>
    <submittedName>
        <fullName evidence="3">TRAP transporter substrate-binding protein</fullName>
    </submittedName>
</protein>
<evidence type="ECO:0000313" key="3">
    <source>
        <dbReference type="EMBL" id="KAA9131678.1"/>
    </source>
</evidence>
<dbReference type="Pfam" id="PF03480">
    <property type="entry name" value="DctP"/>
    <property type="match status" value="1"/>
</dbReference>
<dbReference type="CDD" id="cd13671">
    <property type="entry name" value="PBP2_TRAP_SBP_like_3"/>
    <property type="match status" value="1"/>
</dbReference>
<dbReference type="GO" id="GO:0030288">
    <property type="term" value="C:outer membrane-bounded periplasmic space"/>
    <property type="evidence" value="ECO:0007669"/>
    <property type="project" value="InterPro"/>
</dbReference>
<organism evidence="3 4">
    <name type="scientific">Marinihelvus fidelis</name>
    <dbReference type="NCBI Taxonomy" id="2613842"/>
    <lineage>
        <taxon>Bacteria</taxon>
        <taxon>Pseudomonadati</taxon>
        <taxon>Pseudomonadota</taxon>
        <taxon>Gammaproteobacteria</taxon>
        <taxon>Chromatiales</taxon>
        <taxon>Wenzhouxiangellaceae</taxon>
        <taxon>Marinihelvus</taxon>
    </lineage>
</organism>
<dbReference type="AlphaFoldDB" id="A0A5N0TAF9"/>